<name>A0A3D9IFF8_9BACL</name>
<organism evidence="2 3">
    <name type="scientific">Cohnella lupini</name>
    <dbReference type="NCBI Taxonomy" id="1294267"/>
    <lineage>
        <taxon>Bacteria</taxon>
        <taxon>Bacillati</taxon>
        <taxon>Bacillota</taxon>
        <taxon>Bacilli</taxon>
        <taxon>Bacillales</taxon>
        <taxon>Paenibacillaceae</taxon>
        <taxon>Cohnella</taxon>
    </lineage>
</organism>
<protein>
    <submittedName>
        <fullName evidence="2">Uncharacterized protein</fullName>
    </submittedName>
</protein>
<dbReference type="Proteomes" id="UP000256869">
    <property type="component" value="Unassembled WGS sequence"/>
</dbReference>
<dbReference type="OrthoDB" id="2679301at2"/>
<evidence type="ECO:0000256" key="1">
    <source>
        <dbReference type="SAM" id="Phobius"/>
    </source>
</evidence>
<reference evidence="2 3" key="1">
    <citation type="submission" date="2018-07" db="EMBL/GenBank/DDBJ databases">
        <title>Genomic Encyclopedia of Type Strains, Phase III (KMG-III): the genomes of soil and plant-associated and newly described type strains.</title>
        <authorList>
            <person name="Whitman W."/>
        </authorList>
    </citation>
    <scope>NUCLEOTIDE SEQUENCE [LARGE SCALE GENOMIC DNA]</scope>
    <source>
        <strain evidence="2 3">CECT 8236</strain>
    </source>
</reference>
<sequence length="179" mass="20548">MFVTPLKQWSALIIVGSIIVLLLSQLPLFEQGLQHRRQAVAAFQFDKSKWLTDDNLVDAMSKLHLRERIAKVGWDHAILTVDLLGSEPDLVREDMGRLIVFAYTEVGNVKQVLIRVYSGDADRRRLLLSAETRKSEWTEKELSERVWTSMLLQDDEKTPNIRLSLTPSGKRWIANFSNS</sequence>
<keyword evidence="1" id="KW-0472">Membrane</keyword>
<evidence type="ECO:0000313" key="2">
    <source>
        <dbReference type="EMBL" id="RED60450.1"/>
    </source>
</evidence>
<dbReference type="RefSeq" id="WP_115993156.1">
    <property type="nucleotide sequence ID" value="NZ_QRDY01000006.1"/>
</dbReference>
<comment type="caution">
    <text evidence="2">The sequence shown here is derived from an EMBL/GenBank/DDBJ whole genome shotgun (WGS) entry which is preliminary data.</text>
</comment>
<dbReference type="AlphaFoldDB" id="A0A3D9IFF8"/>
<keyword evidence="1" id="KW-0812">Transmembrane</keyword>
<gene>
    <name evidence="2" type="ORF">DFP95_106241</name>
</gene>
<dbReference type="EMBL" id="QRDY01000006">
    <property type="protein sequence ID" value="RED60450.1"/>
    <property type="molecule type" value="Genomic_DNA"/>
</dbReference>
<accession>A0A3D9IFF8</accession>
<keyword evidence="3" id="KW-1185">Reference proteome</keyword>
<evidence type="ECO:0000313" key="3">
    <source>
        <dbReference type="Proteomes" id="UP000256869"/>
    </source>
</evidence>
<feature type="transmembrane region" description="Helical" evidence="1">
    <location>
        <begin position="6"/>
        <end position="29"/>
    </location>
</feature>
<proteinExistence type="predicted"/>
<keyword evidence="1" id="KW-1133">Transmembrane helix</keyword>